<protein>
    <submittedName>
        <fullName evidence="2">PAS domain-containing protein</fullName>
    </submittedName>
</protein>
<evidence type="ECO:0000313" key="3">
    <source>
        <dbReference type="Proteomes" id="UP000732193"/>
    </source>
</evidence>
<dbReference type="EMBL" id="JAFBRM010000001">
    <property type="protein sequence ID" value="MBM1712566.1"/>
    <property type="molecule type" value="Genomic_DNA"/>
</dbReference>
<dbReference type="Proteomes" id="UP000732193">
    <property type="component" value="Unassembled WGS sequence"/>
</dbReference>
<feature type="region of interest" description="Disordered" evidence="1">
    <location>
        <begin position="184"/>
        <end position="259"/>
    </location>
</feature>
<feature type="compositionally biased region" description="Pro residues" evidence="1">
    <location>
        <begin position="185"/>
        <end position="195"/>
    </location>
</feature>
<comment type="caution">
    <text evidence="2">The sequence shown here is derived from an EMBL/GenBank/DDBJ whole genome shotgun (WGS) entry which is preliminary data.</text>
</comment>
<evidence type="ECO:0000256" key="1">
    <source>
        <dbReference type="SAM" id="MobiDB-lite"/>
    </source>
</evidence>
<organism evidence="2 3">
    <name type="scientific">Sulfitobacter geojensis</name>
    <dbReference type="NCBI Taxonomy" id="1342299"/>
    <lineage>
        <taxon>Bacteria</taxon>
        <taxon>Pseudomonadati</taxon>
        <taxon>Pseudomonadota</taxon>
        <taxon>Alphaproteobacteria</taxon>
        <taxon>Rhodobacterales</taxon>
        <taxon>Roseobacteraceae</taxon>
        <taxon>Sulfitobacter</taxon>
    </lineage>
</organism>
<feature type="compositionally biased region" description="Basic and acidic residues" evidence="1">
    <location>
        <begin position="227"/>
        <end position="242"/>
    </location>
</feature>
<sequence length="259" mass="28057">MDKSPHKAQNVVAMTHYQPDTGYSAIAQIESYWEAIRGTHLIPKRSDIDPRGIEQALENAFILERIAPGIARLRIAGSHLNDLMGMEVRGMPLTSFFTPAARPTVADLLEVVFQTPAISTLRLTSPASGTRPALEARMILLPLKSDLGDVSRVLGGFVSKGEIGPAPRRFDILTKEVLHIVTGQPPMPAPVPPPAAAAKPAQAHADLRKPAGVAEEKRPFIGQPKARKTEANKPDAQGSDRKKSGKPRPPYLRLVKSDD</sequence>
<gene>
    <name evidence="2" type="ORF">JQV55_03220</name>
</gene>
<name>A0AAE2VVL4_9RHOB</name>
<reference evidence="2 3" key="1">
    <citation type="submission" date="2021-01" db="EMBL/GenBank/DDBJ databases">
        <title>Diatom-associated Roseobacters Show Island Model of Population Structure.</title>
        <authorList>
            <person name="Qu L."/>
            <person name="Feng X."/>
            <person name="Chen Y."/>
            <person name="Li L."/>
            <person name="Wang X."/>
            <person name="Hu Z."/>
            <person name="Wang H."/>
            <person name="Luo H."/>
        </authorList>
    </citation>
    <scope>NUCLEOTIDE SEQUENCE [LARGE SCALE GENOMIC DNA]</scope>
    <source>
        <strain evidence="2 3">TR60-84</strain>
    </source>
</reference>
<dbReference type="RefSeq" id="WP_203241215.1">
    <property type="nucleotide sequence ID" value="NZ_JAFBRH010000001.1"/>
</dbReference>
<dbReference type="Pfam" id="PF07310">
    <property type="entry name" value="PAS_5"/>
    <property type="match status" value="1"/>
</dbReference>
<feature type="compositionally biased region" description="Basic and acidic residues" evidence="1">
    <location>
        <begin position="205"/>
        <end position="219"/>
    </location>
</feature>
<accession>A0AAE2VVL4</accession>
<evidence type="ECO:0000313" key="2">
    <source>
        <dbReference type="EMBL" id="MBM1712566.1"/>
    </source>
</evidence>
<dbReference type="InterPro" id="IPR009922">
    <property type="entry name" value="DUF1457"/>
</dbReference>
<proteinExistence type="predicted"/>
<keyword evidence="3" id="KW-1185">Reference proteome</keyword>
<dbReference type="AlphaFoldDB" id="A0AAE2VVL4"/>